<name>A0ACC2G1V0_DALPE</name>
<gene>
    <name evidence="1" type="ORF">DPEC_G00215030</name>
</gene>
<proteinExistence type="predicted"/>
<comment type="caution">
    <text evidence="1">The sequence shown here is derived from an EMBL/GenBank/DDBJ whole genome shotgun (WGS) entry which is preliminary data.</text>
</comment>
<organism evidence="1 2">
    <name type="scientific">Dallia pectoralis</name>
    <name type="common">Alaska blackfish</name>
    <dbReference type="NCBI Taxonomy" id="75939"/>
    <lineage>
        <taxon>Eukaryota</taxon>
        <taxon>Metazoa</taxon>
        <taxon>Chordata</taxon>
        <taxon>Craniata</taxon>
        <taxon>Vertebrata</taxon>
        <taxon>Euteleostomi</taxon>
        <taxon>Actinopterygii</taxon>
        <taxon>Neopterygii</taxon>
        <taxon>Teleostei</taxon>
        <taxon>Protacanthopterygii</taxon>
        <taxon>Esociformes</taxon>
        <taxon>Umbridae</taxon>
        <taxon>Dallia</taxon>
    </lineage>
</organism>
<dbReference type="Proteomes" id="UP001157502">
    <property type="component" value="Chromosome 18"/>
</dbReference>
<accession>A0ACC2G1V0</accession>
<dbReference type="EMBL" id="CM055745">
    <property type="protein sequence ID" value="KAJ7997718.1"/>
    <property type="molecule type" value="Genomic_DNA"/>
</dbReference>
<keyword evidence="2" id="KW-1185">Reference proteome</keyword>
<evidence type="ECO:0000313" key="1">
    <source>
        <dbReference type="EMBL" id="KAJ7997718.1"/>
    </source>
</evidence>
<evidence type="ECO:0000313" key="2">
    <source>
        <dbReference type="Proteomes" id="UP001157502"/>
    </source>
</evidence>
<protein>
    <submittedName>
        <fullName evidence="1">Uncharacterized protein</fullName>
    </submittedName>
</protein>
<reference evidence="1" key="1">
    <citation type="submission" date="2021-05" db="EMBL/GenBank/DDBJ databases">
        <authorList>
            <person name="Pan Q."/>
            <person name="Jouanno E."/>
            <person name="Zahm M."/>
            <person name="Klopp C."/>
            <person name="Cabau C."/>
            <person name="Louis A."/>
            <person name="Berthelot C."/>
            <person name="Parey E."/>
            <person name="Roest Crollius H."/>
            <person name="Montfort J."/>
            <person name="Robinson-Rechavi M."/>
            <person name="Bouchez O."/>
            <person name="Lampietro C."/>
            <person name="Lopez Roques C."/>
            <person name="Donnadieu C."/>
            <person name="Postlethwait J."/>
            <person name="Bobe J."/>
            <person name="Dillon D."/>
            <person name="Chandos A."/>
            <person name="von Hippel F."/>
            <person name="Guiguen Y."/>
        </authorList>
    </citation>
    <scope>NUCLEOTIDE SEQUENCE</scope>
    <source>
        <strain evidence="1">YG-Jan2019</strain>
    </source>
</reference>
<sequence length="90" mass="10141">MCSVDLVFSLRTYHPDTFSSLLDQDIHLLPETLGAQEQRPWCAAGARVVRGQTRLMKAYRTVAFRGRRRGGRGSEVKFSDRALPGILDFS</sequence>